<comment type="similarity">
    <text evidence="2">Belongs to the NADH dehydrogenase family.</text>
</comment>
<evidence type="ECO:0000256" key="4">
    <source>
        <dbReference type="ARBA" id="ARBA00022827"/>
    </source>
</evidence>
<keyword evidence="9" id="KW-1185">Reference proteome</keyword>
<keyword evidence="4" id="KW-0274">FAD</keyword>
<evidence type="ECO:0000256" key="3">
    <source>
        <dbReference type="ARBA" id="ARBA00022630"/>
    </source>
</evidence>
<comment type="cofactor">
    <cofactor evidence="1">
        <name>FAD</name>
        <dbReference type="ChEBI" id="CHEBI:57692"/>
    </cofactor>
</comment>
<feature type="compositionally biased region" description="Basic residues" evidence="6">
    <location>
        <begin position="574"/>
        <end position="587"/>
    </location>
</feature>
<dbReference type="InterPro" id="IPR036188">
    <property type="entry name" value="FAD/NAD-bd_sf"/>
</dbReference>
<evidence type="ECO:0000256" key="2">
    <source>
        <dbReference type="ARBA" id="ARBA00005272"/>
    </source>
</evidence>
<evidence type="ECO:0000313" key="9">
    <source>
        <dbReference type="Proteomes" id="UP000638848"/>
    </source>
</evidence>
<dbReference type="GO" id="GO:0019646">
    <property type="term" value="P:aerobic electron transport chain"/>
    <property type="evidence" value="ECO:0007669"/>
    <property type="project" value="TreeGrafter"/>
</dbReference>
<dbReference type="Proteomes" id="UP000638848">
    <property type="component" value="Unassembled WGS sequence"/>
</dbReference>
<feature type="region of interest" description="Disordered" evidence="6">
    <location>
        <begin position="497"/>
        <end position="516"/>
    </location>
</feature>
<keyword evidence="5" id="KW-0560">Oxidoreductase</keyword>
<evidence type="ECO:0000313" key="8">
    <source>
        <dbReference type="EMBL" id="GGG42307.1"/>
    </source>
</evidence>
<sequence length="604" mass="63237">MPSSHMFSGTSSRVLVIGGGYVGLYVAMKLQQKVAAQGGVVTVVDPRPYMTYQPLLPEVASGAVEARHVEEALQLRNSVLERIEHASLLPEGSPERARALTVVGVGGGFAGIEAITELEDMARQAVAANPRVGAHELRFVLVEAMGRVMPEVTAEQAEWVVEHLRSRGIEVLLDTSLASAVDGVLELVAMPDRAPARTLEADTLLWTAGVQPAPAARHYGFPLDARGRVTADATLRVLDEAGRPVPGAWTAGDVAAVPDLTGGGVGGYCVPNAQHAVRQAKHLARNLLAVRSGDGRLTEYRHHNLGAVAGFGRHQGVGRILGVKLTGAPAWLAHRGYHGAAVPTWERKLRVLTDWTLAAALGRDTTDTSDVATPYRAFQDAASPPGPPWPRPPAPETHRAAGSTLPPAGSAAREVPGSRPGTVRSAPGPTAPLPPHPRPADRPPGCHAPPHPAPPLFPPALARSSPRCAPCTPAAGPPLGRPPRGRRVPGALPLLHRTRDGLTAPGPADAVSPLGRGGELPAEPVLLEIARAHGAGVGQVVLRRHVQHGVVPIPSSAAPDRQPRAARRCTAVRTARRAPPRPGRRPSRAPGAISAARGPLRPRP</sequence>
<dbReference type="SUPFAM" id="SSF51905">
    <property type="entry name" value="FAD/NAD(P)-binding domain"/>
    <property type="match status" value="1"/>
</dbReference>
<name>A0A917GEI7_9MICC</name>
<dbReference type="InterPro" id="IPR023753">
    <property type="entry name" value="FAD/NAD-binding_dom"/>
</dbReference>
<dbReference type="Gene3D" id="3.50.50.100">
    <property type="match status" value="2"/>
</dbReference>
<dbReference type="PANTHER" id="PTHR42913:SF3">
    <property type="entry name" value="64 KDA MITOCHONDRIAL NADH DEHYDROGENASE (EUROFUNG)"/>
    <property type="match status" value="1"/>
</dbReference>
<organism evidence="8 9">
    <name type="scientific">Kocuria dechangensis</name>
    <dbReference type="NCBI Taxonomy" id="1176249"/>
    <lineage>
        <taxon>Bacteria</taxon>
        <taxon>Bacillati</taxon>
        <taxon>Actinomycetota</taxon>
        <taxon>Actinomycetes</taxon>
        <taxon>Micrococcales</taxon>
        <taxon>Micrococcaceae</taxon>
        <taxon>Kocuria</taxon>
    </lineage>
</organism>
<dbReference type="Gene3D" id="3.20.20.100">
    <property type="entry name" value="NADP-dependent oxidoreductase domain"/>
    <property type="match status" value="1"/>
</dbReference>
<evidence type="ECO:0000259" key="7">
    <source>
        <dbReference type="Pfam" id="PF07992"/>
    </source>
</evidence>
<reference evidence="8" key="2">
    <citation type="submission" date="2020-09" db="EMBL/GenBank/DDBJ databases">
        <authorList>
            <person name="Sun Q."/>
            <person name="Zhou Y."/>
        </authorList>
    </citation>
    <scope>NUCLEOTIDE SEQUENCE</scope>
    <source>
        <strain evidence="8">CGMCC 1.12187</strain>
    </source>
</reference>
<dbReference type="SUPFAM" id="SSF51430">
    <property type="entry name" value="NAD(P)-linked oxidoreductase"/>
    <property type="match status" value="1"/>
</dbReference>
<dbReference type="AlphaFoldDB" id="A0A917GEI7"/>
<dbReference type="EMBL" id="BMEQ01000001">
    <property type="protein sequence ID" value="GGG42307.1"/>
    <property type="molecule type" value="Genomic_DNA"/>
</dbReference>
<accession>A0A917GEI7</accession>
<dbReference type="InterPro" id="IPR036812">
    <property type="entry name" value="NAD(P)_OxRdtase_dom_sf"/>
</dbReference>
<feature type="region of interest" description="Disordered" evidence="6">
    <location>
        <begin position="378"/>
        <end position="491"/>
    </location>
</feature>
<protein>
    <recommendedName>
        <fullName evidence="7">FAD/NAD(P)-binding domain-containing protein</fullName>
    </recommendedName>
</protein>
<dbReference type="PANTHER" id="PTHR42913">
    <property type="entry name" value="APOPTOSIS-INDUCING FACTOR 1"/>
    <property type="match status" value="1"/>
</dbReference>
<dbReference type="InterPro" id="IPR051169">
    <property type="entry name" value="NADH-Q_oxidoreductase"/>
</dbReference>
<feature type="region of interest" description="Disordered" evidence="6">
    <location>
        <begin position="552"/>
        <end position="604"/>
    </location>
</feature>
<comment type="caution">
    <text evidence="8">The sequence shown here is derived from an EMBL/GenBank/DDBJ whole genome shotgun (WGS) entry which is preliminary data.</text>
</comment>
<dbReference type="Pfam" id="PF07992">
    <property type="entry name" value="Pyr_redox_2"/>
    <property type="match status" value="1"/>
</dbReference>
<gene>
    <name evidence="8" type="ORF">GCM10011374_00800</name>
</gene>
<proteinExistence type="inferred from homology"/>
<dbReference type="GO" id="GO:0003955">
    <property type="term" value="F:NAD(P)H dehydrogenase (quinone) activity"/>
    <property type="evidence" value="ECO:0007669"/>
    <property type="project" value="TreeGrafter"/>
</dbReference>
<keyword evidence="3" id="KW-0285">Flavoprotein</keyword>
<evidence type="ECO:0000256" key="5">
    <source>
        <dbReference type="ARBA" id="ARBA00023002"/>
    </source>
</evidence>
<feature type="compositionally biased region" description="Pro residues" evidence="6">
    <location>
        <begin position="384"/>
        <end position="395"/>
    </location>
</feature>
<evidence type="ECO:0000256" key="6">
    <source>
        <dbReference type="SAM" id="MobiDB-lite"/>
    </source>
</evidence>
<feature type="domain" description="FAD/NAD(P)-binding" evidence="7">
    <location>
        <begin position="60"/>
        <end position="279"/>
    </location>
</feature>
<evidence type="ECO:0000256" key="1">
    <source>
        <dbReference type="ARBA" id="ARBA00001974"/>
    </source>
</evidence>
<feature type="compositionally biased region" description="Pro residues" evidence="6">
    <location>
        <begin position="446"/>
        <end position="458"/>
    </location>
</feature>
<reference evidence="8" key="1">
    <citation type="journal article" date="2014" name="Int. J. Syst. Evol. Microbiol.">
        <title>Complete genome sequence of Corynebacterium casei LMG S-19264T (=DSM 44701T), isolated from a smear-ripened cheese.</title>
        <authorList>
            <consortium name="US DOE Joint Genome Institute (JGI-PGF)"/>
            <person name="Walter F."/>
            <person name="Albersmeier A."/>
            <person name="Kalinowski J."/>
            <person name="Ruckert C."/>
        </authorList>
    </citation>
    <scope>NUCLEOTIDE SEQUENCE</scope>
    <source>
        <strain evidence="8">CGMCC 1.12187</strain>
    </source>
</reference>